<dbReference type="Gene3D" id="3.40.50.720">
    <property type="entry name" value="NAD(P)-binding Rossmann-like Domain"/>
    <property type="match status" value="1"/>
</dbReference>
<dbReference type="Proteomes" id="UP000593594">
    <property type="component" value="Chromosome"/>
</dbReference>
<evidence type="ECO:0000313" key="2">
    <source>
        <dbReference type="EMBL" id="QPC45283.1"/>
    </source>
</evidence>
<dbReference type="PANTHER" id="PTHR42760">
    <property type="entry name" value="SHORT-CHAIN DEHYDROGENASES/REDUCTASES FAMILY MEMBER"/>
    <property type="match status" value="1"/>
</dbReference>
<dbReference type="PANTHER" id="PTHR42760:SF40">
    <property type="entry name" value="3-OXOACYL-[ACYL-CARRIER-PROTEIN] REDUCTASE, CHLOROPLASTIC"/>
    <property type="match status" value="1"/>
</dbReference>
<dbReference type="GO" id="GO:0030497">
    <property type="term" value="P:fatty acid elongation"/>
    <property type="evidence" value="ECO:0007669"/>
    <property type="project" value="TreeGrafter"/>
</dbReference>
<reference evidence="2 3" key="1">
    <citation type="submission" date="2020-06" db="EMBL/GenBank/DDBJ databases">
        <title>Genome sequence of 2 isolates from Red Sea Mangroves.</title>
        <authorList>
            <person name="Sefrji F."/>
            <person name="Michoud G."/>
            <person name="Merlino G."/>
            <person name="Daffonchio D."/>
        </authorList>
    </citation>
    <scope>NUCLEOTIDE SEQUENCE [LARGE SCALE GENOMIC DNA]</scope>
    <source>
        <strain evidence="2 3">R1DC25</strain>
    </source>
</reference>
<dbReference type="KEGG" id="kmn:HW532_09950"/>
<protein>
    <submittedName>
        <fullName evidence="2">SDR family oxidoreductase</fullName>
    </submittedName>
</protein>
<proteinExistence type="inferred from homology"/>
<dbReference type="AlphaFoldDB" id="A0A7S8HED8"/>
<sequence>MGFDFSGRTVLVTGAARGIGAGIVAEFHAAGAQVVAADILGEELAALAGRYPDRLTAETIDLGDGAAVTDRFGRLAPDVAVCAAGGVRGQAPKPLEEVTDAEWMAIYDGNVRSALNVMRAVIPAMKARGSGRIVTISSGAGLKPSLTGIQAYCSAKHGLVGLTRQMALELGPHGITVNSVAPGFLRTSPDYERQWAGYGEEGQQRMLEGIAMRRLGEPADIAAAVAFLACDRAGFITGQVLSVSGTPSP</sequence>
<dbReference type="EMBL" id="CP058214">
    <property type="protein sequence ID" value="QPC45283.1"/>
    <property type="molecule type" value="Genomic_DNA"/>
</dbReference>
<organism evidence="2 3">
    <name type="scientific">Kaustia mangrovi</name>
    <dbReference type="NCBI Taxonomy" id="2593653"/>
    <lineage>
        <taxon>Bacteria</taxon>
        <taxon>Pseudomonadati</taxon>
        <taxon>Pseudomonadota</taxon>
        <taxon>Alphaproteobacteria</taxon>
        <taxon>Hyphomicrobiales</taxon>
        <taxon>Parvibaculaceae</taxon>
        <taxon>Kaustia</taxon>
    </lineage>
</organism>
<dbReference type="CDD" id="cd05233">
    <property type="entry name" value="SDR_c"/>
    <property type="match status" value="1"/>
</dbReference>
<dbReference type="PRINTS" id="PR00081">
    <property type="entry name" value="GDHRDH"/>
</dbReference>
<dbReference type="InterPro" id="IPR036291">
    <property type="entry name" value="NAD(P)-bd_dom_sf"/>
</dbReference>
<evidence type="ECO:0000256" key="1">
    <source>
        <dbReference type="ARBA" id="ARBA00006484"/>
    </source>
</evidence>
<dbReference type="SUPFAM" id="SSF51735">
    <property type="entry name" value="NAD(P)-binding Rossmann-fold domains"/>
    <property type="match status" value="1"/>
</dbReference>
<dbReference type="Pfam" id="PF13561">
    <property type="entry name" value="adh_short_C2"/>
    <property type="match status" value="1"/>
</dbReference>
<dbReference type="FunFam" id="3.40.50.720:FF:000084">
    <property type="entry name" value="Short-chain dehydrogenase reductase"/>
    <property type="match status" value="1"/>
</dbReference>
<name>A0A7S8HED8_9HYPH</name>
<keyword evidence="3" id="KW-1185">Reference proteome</keyword>
<dbReference type="GO" id="GO:0016616">
    <property type="term" value="F:oxidoreductase activity, acting on the CH-OH group of donors, NAD or NADP as acceptor"/>
    <property type="evidence" value="ECO:0007669"/>
    <property type="project" value="TreeGrafter"/>
</dbReference>
<evidence type="ECO:0000313" key="3">
    <source>
        <dbReference type="Proteomes" id="UP000593594"/>
    </source>
</evidence>
<dbReference type="InterPro" id="IPR002347">
    <property type="entry name" value="SDR_fam"/>
</dbReference>
<gene>
    <name evidence="2" type="ORF">HW532_09950</name>
</gene>
<comment type="similarity">
    <text evidence="1">Belongs to the short-chain dehydrogenases/reductases (SDR) family.</text>
</comment>
<accession>A0A7S8HED8</accession>